<sequence length="18" mass="1887">SNDYKLSFGAGTTVTVRA</sequence>
<dbReference type="EMBL" id="CH471078">
    <property type="protein sequence ID" value="EAW66274.1"/>
    <property type="molecule type" value="Genomic_DNA"/>
</dbReference>
<name>A0N4Y8_HUMAN</name>
<organism evidence="1">
    <name type="scientific">Homo sapiens</name>
    <name type="common">Human</name>
    <dbReference type="NCBI Taxonomy" id="9606"/>
    <lineage>
        <taxon>Eukaryota</taxon>
        <taxon>Metazoa</taxon>
        <taxon>Chordata</taxon>
        <taxon>Craniata</taxon>
        <taxon>Vertebrata</taxon>
        <taxon>Euteleostomi</taxon>
        <taxon>Mammalia</taxon>
        <taxon>Eutheria</taxon>
        <taxon>Euarchontoglires</taxon>
        <taxon>Primates</taxon>
        <taxon>Haplorrhini</taxon>
        <taxon>Catarrhini</taxon>
        <taxon>Hominidae</taxon>
        <taxon>Homo</taxon>
    </lineage>
</organism>
<protein>
    <submittedName>
        <fullName evidence="2">HCG2039769</fullName>
    </submittedName>
    <submittedName>
        <fullName evidence="1">Possible J 20 gene segment</fullName>
    </submittedName>
</protein>
<gene>
    <name evidence="1" type="primary">Tcr-alpha</name>
    <name evidence="2" type="ORF">hCG_2039769</name>
</gene>
<reference evidence="2" key="2">
    <citation type="journal article" date="2001" name="Science">
        <title>The sequence of the human genome.</title>
        <authorList>
            <person name="Venter J.C."/>
            <person name="Adams M.D."/>
            <person name="Myers E.W."/>
            <person name="Li P.W."/>
            <person name="Mural R.J."/>
            <person name="Sutton G.G."/>
            <person name="Smith H.O."/>
            <person name="Yandell M."/>
            <person name="Evans C.A."/>
            <person name="Holt R.A."/>
            <person name="Gocayne J.D."/>
            <person name="Amanatides P."/>
            <person name="Ballew R.M."/>
            <person name="Huson D.H."/>
            <person name="Wortman J.R."/>
            <person name="Zhang Q."/>
            <person name="Kodira C.D."/>
            <person name="Zheng X.H."/>
            <person name="Chen L."/>
            <person name="Skupski M."/>
            <person name="Subramanian G."/>
            <person name="Thomas P.D."/>
            <person name="Zhang J."/>
            <person name="Gabor Miklos G.L."/>
            <person name="Nelson C."/>
            <person name="Broder S."/>
            <person name="Clark A.G."/>
            <person name="Nadeau J."/>
            <person name="McKusick V.A."/>
            <person name="Zinder N."/>
            <person name="Levine A.J."/>
            <person name="Roberts R.J."/>
            <person name="Simon M."/>
            <person name="Slayman C."/>
            <person name="Hunkapiller M."/>
            <person name="Bolanos R."/>
            <person name="Delcher A."/>
            <person name="Dew I."/>
            <person name="Fasulo D."/>
            <person name="Flanigan M."/>
            <person name="Florea L."/>
            <person name="Halpern A."/>
            <person name="Hannenhalli S."/>
            <person name="Kravitz S."/>
            <person name="Levy S."/>
            <person name="Mobarry C."/>
            <person name="Reinert K."/>
            <person name="Remington K."/>
            <person name="Abu-Threideh J."/>
            <person name="Beasley E."/>
            <person name="Biddick K."/>
            <person name="Bonazzi V."/>
            <person name="Brandon R."/>
            <person name="Cargill M."/>
            <person name="Chandramouliswaran I."/>
            <person name="Charlab R."/>
            <person name="Chaturvedi K."/>
            <person name="Deng Z."/>
            <person name="Di Francesco V."/>
            <person name="Dunn P."/>
            <person name="Eilbeck K."/>
            <person name="Evangelista C."/>
            <person name="Gabrielian A.E."/>
            <person name="Gan W."/>
            <person name="Ge W."/>
            <person name="Gong F."/>
            <person name="Gu Z."/>
            <person name="Guan P."/>
            <person name="Heiman T.J."/>
            <person name="Higgins M.E."/>
            <person name="Ji R.R."/>
            <person name="Ke Z."/>
            <person name="Ketchum K.A."/>
            <person name="Lai Z."/>
            <person name="Lei Y."/>
            <person name="Li Z."/>
            <person name="Li J."/>
            <person name="Liang Y."/>
            <person name="Lin X."/>
            <person name="Lu F."/>
            <person name="Merkulov G.V."/>
            <person name="Milshina N."/>
            <person name="Moore H.M."/>
            <person name="Naik A.K."/>
            <person name="Narayan V.A."/>
            <person name="Neelam B."/>
            <person name="Nusskern D."/>
            <person name="Rusch D.B."/>
            <person name="Salzberg S."/>
            <person name="Shao W."/>
            <person name="Shue B."/>
            <person name="Sun J."/>
            <person name="Wang Z."/>
            <person name="Wang A."/>
            <person name="Wang X."/>
            <person name="Wang J."/>
            <person name="Wei M."/>
            <person name="Wides R."/>
            <person name="Xiao C."/>
            <person name="Yan C."/>
            <person name="Yao A."/>
            <person name="Ye J."/>
            <person name="Zhan M."/>
            <person name="Zhang W."/>
            <person name="Zhang H."/>
            <person name="Zhao Q."/>
            <person name="Zheng L."/>
            <person name="Zhong F."/>
            <person name="Zhong W."/>
            <person name="Zhu S."/>
            <person name="Zhao S."/>
            <person name="Gilbert D."/>
            <person name="Baumhueter S."/>
            <person name="Spier G."/>
            <person name="Carter C."/>
            <person name="Cravchik A."/>
            <person name="Woodage T."/>
            <person name="Ali F."/>
            <person name="An H."/>
            <person name="Awe A."/>
            <person name="Baldwin D."/>
            <person name="Baden H."/>
            <person name="Barnstead M."/>
            <person name="Barrow I."/>
            <person name="Beeson K."/>
            <person name="Busam D."/>
            <person name="Carver A."/>
            <person name="Center A."/>
            <person name="Cheng M.L."/>
            <person name="Curry L."/>
            <person name="Danaher S."/>
            <person name="Davenport L."/>
            <person name="Desilets R."/>
            <person name="Dietz S."/>
            <person name="Dodson K."/>
            <person name="Doup L."/>
            <person name="Ferriera S."/>
            <person name="Garg N."/>
            <person name="Gluecksmann A."/>
            <person name="Hart B."/>
            <person name="Haynes J."/>
            <person name="Haynes C."/>
            <person name="Heiner C."/>
            <person name="Hladun S."/>
            <person name="Hostin D."/>
            <person name="Houck J."/>
            <person name="Howland T."/>
            <person name="Ibegwam C."/>
            <person name="Johnson J."/>
            <person name="Kalush F."/>
            <person name="Kline L."/>
            <person name="Koduru S."/>
            <person name="Love A."/>
            <person name="Mann F."/>
            <person name="May D."/>
            <person name="McCawley S."/>
            <person name="McIntosh T."/>
            <person name="McMullen I."/>
            <person name="Moy M."/>
            <person name="Moy L."/>
            <person name="Murphy B."/>
            <person name="Nelson K."/>
            <person name="Pfannkoch C."/>
            <person name="Pratts E."/>
            <person name="Puri V."/>
            <person name="Qureshi H."/>
            <person name="Reardon M."/>
            <person name="Rodriguez R."/>
            <person name="Rogers Y.H."/>
            <person name="Romblad D."/>
            <person name="Ruhfel B."/>
            <person name="Scott R."/>
            <person name="Sitter C."/>
            <person name="Smallwood M."/>
            <person name="Stewart E."/>
            <person name="Strong R."/>
            <person name="Suh E."/>
            <person name="Thomas R."/>
            <person name="Tint N.N."/>
            <person name="Tse S."/>
            <person name="Vech C."/>
            <person name="Wang G."/>
            <person name="Wetter J."/>
            <person name="Williams S."/>
            <person name="Williams M."/>
            <person name="Windsor S."/>
            <person name="Winn-Deen E."/>
            <person name="Wolfe K."/>
            <person name="Zaveri J."/>
            <person name="Zaveri K."/>
            <person name="Abril J.F."/>
            <person name="Guigo R."/>
            <person name="Campbell M.J."/>
            <person name="Sjolander K.V."/>
            <person name="Karlak B."/>
            <person name="Kejariwal A."/>
            <person name="Mi H."/>
            <person name="Lazareva B."/>
            <person name="Hatton T."/>
            <person name="Narechania A."/>
            <person name="Diemer K."/>
            <person name="Muruganujan A."/>
            <person name="Guo N."/>
            <person name="Sato S."/>
            <person name="Bafna V."/>
            <person name="Istrail S."/>
            <person name="Lippert R."/>
            <person name="Schwartz R."/>
            <person name="Walenz B."/>
            <person name="Yooseph S."/>
            <person name="Allen D."/>
            <person name="Basu A."/>
            <person name="Baxendale J."/>
            <person name="Blick L."/>
            <person name="Caminha M."/>
            <person name="Carnes-Stine J."/>
            <person name="Caulk P."/>
            <person name="Chiang Y.H."/>
            <person name="Coyne M."/>
            <person name="Dahlke C."/>
            <person name="Mays A."/>
            <person name="Dombroski M."/>
            <person name="Donnelly M."/>
            <person name="Ely D."/>
            <person name="Esparham S."/>
            <person name="Fosler C."/>
            <person name="Gire H."/>
            <person name="Glanowski S."/>
            <person name="Glasser K."/>
            <person name="Glodek A."/>
            <person name="Gorokhov M."/>
            <person name="Graham K."/>
            <person name="Gropman B."/>
            <person name="Harris M."/>
            <person name="Heil J."/>
            <person name="Henderson S."/>
            <person name="Hoover J."/>
            <person name="Jennings D."/>
            <person name="Jordan C."/>
            <person name="Jordan J."/>
            <person name="Kasha J."/>
            <person name="Kagan L."/>
            <person name="Kraft C."/>
            <person name="Levitsky A."/>
            <person name="Lewis M."/>
            <person name="Liu X."/>
            <person name="Lopez J."/>
            <person name="Ma D."/>
            <person name="Majoros W."/>
            <person name="McDaniel J."/>
            <person name="Murphy S."/>
            <person name="Newman M."/>
            <person name="Nguyen T."/>
            <person name="Nguyen N."/>
            <person name="Nodell M."/>
            <person name="Pan S."/>
            <person name="Peck J."/>
            <person name="Peterson M."/>
            <person name="Rowe W."/>
            <person name="Sanders R."/>
            <person name="Scott J."/>
            <person name="Simpson M."/>
            <person name="Smith T."/>
            <person name="Sprague A."/>
            <person name="Stockwell T."/>
            <person name="Turner R."/>
            <person name="Venter E."/>
            <person name="Wang M."/>
            <person name="Wen M."/>
            <person name="Wu D."/>
            <person name="Wu M."/>
            <person name="Xia A."/>
            <person name="Zandieh A."/>
            <person name="Zhu X."/>
        </authorList>
    </citation>
    <scope>NUCLEOTIDE SEQUENCE</scope>
</reference>
<reference evidence="2" key="3">
    <citation type="submission" date="2005-09" db="EMBL/GenBank/DDBJ databases">
        <authorList>
            <person name="Mural R.J."/>
            <person name="Istrail S."/>
            <person name="Sutton G."/>
            <person name="Florea L."/>
            <person name="Halpern A.L."/>
            <person name="Mobarry C.M."/>
            <person name="Lippert R."/>
            <person name="Walenz B."/>
            <person name="Shatkay H."/>
            <person name="Dew I."/>
            <person name="Miller J.R."/>
            <person name="Flanigan M.J."/>
            <person name="Edwards N.J."/>
            <person name="Bolanos R."/>
            <person name="Fasulo D."/>
            <person name="Halldorsson B.V."/>
            <person name="Hannenhalli S."/>
            <person name="Turner R."/>
            <person name="Yooseph S."/>
            <person name="Lu F."/>
            <person name="Nusskern D.R."/>
            <person name="Shue B.C."/>
            <person name="Zheng X.H."/>
            <person name="Zhong F."/>
            <person name="Delcher A.L."/>
            <person name="Huson D.H."/>
            <person name="Kravitz S.A."/>
            <person name="Mouchard L."/>
            <person name="Reinert K."/>
            <person name="Remington K.A."/>
            <person name="Clark A.G."/>
            <person name="Waterman M.S."/>
            <person name="Eichler E.E."/>
            <person name="Adams M.D."/>
            <person name="Hunkapiller M.W."/>
            <person name="Myers E.W."/>
            <person name="Venter J.C."/>
        </authorList>
    </citation>
    <scope>NUCLEOTIDE SEQUENCE</scope>
</reference>
<dbReference type="AlphaFoldDB" id="A0N4Y8"/>
<evidence type="ECO:0000313" key="2">
    <source>
        <dbReference type="EMBL" id="EAW66274.1"/>
    </source>
</evidence>
<dbReference type="EMBL" id="M94081">
    <property type="protein sequence ID" value="AAB86775.1"/>
    <property type="molecule type" value="Genomic_DNA"/>
</dbReference>
<evidence type="ECO:0000313" key="1">
    <source>
        <dbReference type="EMBL" id="AAB86775.1"/>
    </source>
</evidence>
<feature type="non-terminal residue" evidence="1">
    <location>
        <position position="18"/>
    </location>
</feature>
<reference evidence="1" key="1">
    <citation type="journal article" date="1994" name="Genomics">
        <title>The human T-cell receptor TCRAC/TCRDC (C alpha/C delta) region: organization, sequence, and evolution of 97.6 kb of DNA.</title>
        <authorList>
            <person name="Koop B.F."/>
            <person name="Rowen L."/>
            <person name="Wang K."/>
            <person name="Kuo C.L."/>
            <person name="Seto D."/>
            <person name="Lenstra J.A."/>
            <person name="Howard S."/>
            <person name="Shan W."/>
            <person name="Deshpande P."/>
            <person name="Hood L."/>
        </authorList>
    </citation>
    <scope>NUCLEOTIDE SEQUENCE</scope>
</reference>
<feature type="non-terminal residue" evidence="1">
    <location>
        <position position="1"/>
    </location>
</feature>
<proteinExistence type="predicted"/>
<accession>A0N4Y8</accession>